<evidence type="ECO:0000256" key="7">
    <source>
        <dbReference type="ARBA" id="ARBA00023002"/>
    </source>
</evidence>
<proteinExistence type="inferred from homology"/>
<comment type="similarity">
    <text evidence="4">Belongs to the flavin monoamine oxidase family.</text>
</comment>
<dbReference type="Proteomes" id="UP001595528">
    <property type="component" value="Unassembled WGS sequence"/>
</dbReference>
<dbReference type="PRINTS" id="PR00757">
    <property type="entry name" value="AMINEOXDASEF"/>
</dbReference>
<evidence type="ECO:0000256" key="9">
    <source>
        <dbReference type="ARBA" id="ARBA00047321"/>
    </source>
</evidence>
<comment type="catalytic activity">
    <reaction evidence="9">
        <text>L-tryptophan + O2 = indole-3-acetamide + CO2 + H2O</text>
        <dbReference type="Rhea" id="RHEA:16165"/>
        <dbReference type="ChEBI" id="CHEBI:15377"/>
        <dbReference type="ChEBI" id="CHEBI:15379"/>
        <dbReference type="ChEBI" id="CHEBI:16031"/>
        <dbReference type="ChEBI" id="CHEBI:16526"/>
        <dbReference type="ChEBI" id="CHEBI:57912"/>
        <dbReference type="EC" id="1.13.12.3"/>
    </reaction>
</comment>
<dbReference type="PANTHER" id="PTHR10742:SF386">
    <property type="entry name" value="LYSINE-SPECIFIC HISTONE DEMETHYLASE 1A"/>
    <property type="match status" value="1"/>
</dbReference>
<dbReference type="PROSITE" id="PS51318">
    <property type="entry name" value="TAT"/>
    <property type="match status" value="1"/>
</dbReference>
<dbReference type="EMBL" id="JBHRTR010000031">
    <property type="protein sequence ID" value="MFC3229222.1"/>
    <property type="molecule type" value="Genomic_DNA"/>
</dbReference>
<protein>
    <recommendedName>
        <fullName evidence="6">Tryptophan 2-monooxygenase</fullName>
        <ecNumber evidence="5">1.13.12.3</ecNumber>
    </recommendedName>
</protein>
<evidence type="ECO:0000256" key="1">
    <source>
        <dbReference type="ARBA" id="ARBA00001974"/>
    </source>
</evidence>
<evidence type="ECO:0000256" key="2">
    <source>
        <dbReference type="ARBA" id="ARBA00004814"/>
    </source>
</evidence>
<dbReference type="InterPro" id="IPR036188">
    <property type="entry name" value="FAD/NAD-bd_sf"/>
</dbReference>
<keyword evidence="7" id="KW-0560">Oxidoreductase</keyword>
<comment type="pathway">
    <text evidence="2">Plant hormone metabolism; auxin biosynthesis.</text>
</comment>
<evidence type="ECO:0000313" key="12">
    <source>
        <dbReference type="Proteomes" id="UP001595528"/>
    </source>
</evidence>
<dbReference type="Pfam" id="PF01593">
    <property type="entry name" value="Amino_oxidase"/>
    <property type="match status" value="1"/>
</dbReference>
<sequence>MRNWTRSWTRPTASTARRADLPSRRRLLGGAAAAIALAGARPASAGQSAGDADILVLGAGIAGLAAAAELSRAGARVVVLEARDRIGGRIATDRRLGPPVELGAAWIHGTAGNPLAEIARHLELPTFRTDFNSLTLADRAGRAVDDDTLDDLDDRYEALMVALARDGRRGLSVAEGIATLAPQDVADPLMQWALAANAEFDTGAPLGILSSALFDAEEAFGGPDLLLPRGYDRLLAPLAAGLDIRLGQVVREVAWNRQGVTVRTDRQVHAARKAICCLPLGVLQARSLAFTPALPGPMQVALQRLGAGAVAKAVALFERPFWPSGIQFFGRLTEPPGRWCYILNHMAFGGGPILTLFSFGAAAAPAEALDDAEAEREIVVALRQVFGPQASAPARLLRSGWTADPFARGAYSYPRPDAVAADFDLLAGPVGDRLFLAGEHTLFAHQGTAHGALLSGRRAAAAALAAPD</sequence>
<dbReference type="InterPro" id="IPR050281">
    <property type="entry name" value="Flavin_monoamine_oxidase"/>
</dbReference>
<keyword evidence="8" id="KW-0073">Auxin biosynthesis</keyword>
<evidence type="ECO:0000256" key="3">
    <source>
        <dbReference type="ARBA" id="ARBA00005833"/>
    </source>
</evidence>
<dbReference type="InterPro" id="IPR002937">
    <property type="entry name" value="Amino_oxidase"/>
</dbReference>
<evidence type="ECO:0000313" key="11">
    <source>
        <dbReference type="EMBL" id="MFC3229222.1"/>
    </source>
</evidence>
<comment type="caution">
    <text evidence="11">The sequence shown here is derived from an EMBL/GenBank/DDBJ whole genome shotgun (WGS) entry which is preliminary data.</text>
</comment>
<comment type="cofactor">
    <cofactor evidence="1">
        <name>FAD</name>
        <dbReference type="ChEBI" id="CHEBI:57692"/>
    </cofactor>
</comment>
<accession>A0ABV7L3L6</accession>
<dbReference type="InterPro" id="IPR006311">
    <property type="entry name" value="TAT_signal"/>
</dbReference>
<dbReference type="RefSeq" id="WP_379903220.1">
    <property type="nucleotide sequence ID" value="NZ_JBHRTR010000031.1"/>
</dbReference>
<evidence type="ECO:0000256" key="5">
    <source>
        <dbReference type="ARBA" id="ARBA00012535"/>
    </source>
</evidence>
<reference evidence="12" key="1">
    <citation type="journal article" date="2019" name="Int. J. Syst. Evol. Microbiol.">
        <title>The Global Catalogue of Microorganisms (GCM) 10K type strain sequencing project: providing services to taxonomists for standard genome sequencing and annotation.</title>
        <authorList>
            <consortium name="The Broad Institute Genomics Platform"/>
            <consortium name="The Broad Institute Genome Sequencing Center for Infectious Disease"/>
            <person name="Wu L."/>
            <person name="Ma J."/>
        </authorList>
    </citation>
    <scope>NUCLEOTIDE SEQUENCE [LARGE SCALE GENOMIC DNA]</scope>
    <source>
        <strain evidence="12">KCTC 42964</strain>
    </source>
</reference>
<organism evidence="11 12">
    <name type="scientific">Marinibaculum pumilum</name>
    <dbReference type="NCBI Taxonomy" id="1766165"/>
    <lineage>
        <taxon>Bacteria</taxon>
        <taxon>Pseudomonadati</taxon>
        <taxon>Pseudomonadota</taxon>
        <taxon>Alphaproteobacteria</taxon>
        <taxon>Rhodospirillales</taxon>
        <taxon>Rhodospirillaceae</taxon>
        <taxon>Marinibaculum</taxon>
    </lineage>
</organism>
<evidence type="ECO:0000256" key="4">
    <source>
        <dbReference type="ARBA" id="ARBA00005995"/>
    </source>
</evidence>
<dbReference type="Gene3D" id="3.50.50.60">
    <property type="entry name" value="FAD/NAD(P)-binding domain"/>
    <property type="match status" value="1"/>
</dbReference>
<keyword evidence="12" id="KW-1185">Reference proteome</keyword>
<comment type="similarity">
    <text evidence="3">Belongs to the tryptophan 2-monooxygenase family.</text>
</comment>
<name>A0ABV7L3L6_9PROT</name>
<evidence type="ECO:0000259" key="10">
    <source>
        <dbReference type="Pfam" id="PF01593"/>
    </source>
</evidence>
<dbReference type="SUPFAM" id="SSF54373">
    <property type="entry name" value="FAD-linked reductases, C-terminal domain"/>
    <property type="match status" value="1"/>
</dbReference>
<evidence type="ECO:0000256" key="6">
    <source>
        <dbReference type="ARBA" id="ARBA00017871"/>
    </source>
</evidence>
<feature type="domain" description="Amine oxidase" evidence="10">
    <location>
        <begin position="61"/>
        <end position="463"/>
    </location>
</feature>
<dbReference type="PANTHER" id="PTHR10742">
    <property type="entry name" value="FLAVIN MONOAMINE OXIDASE"/>
    <property type="match status" value="1"/>
</dbReference>
<dbReference type="SUPFAM" id="SSF51905">
    <property type="entry name" value="FAD/NAD(P)-binding domain"/>
    <property type="match status" value="1"/>
</dbReference>
<gene>
    <name evidence="11" type="ORF">ACFOGJ_18390</name>
</gene>
<dbReference type="EC" id="1.13.12.3" evidence="5"/>
<dbReference type="InterPro" id="IPR001613">
    <property type="entry name" value="Flavin_amine_oxidase"/>
</dbReference>
<dbReference type="Gene3D" id="3.90.660.10">
    <property type="match status" value="1"/>
</dbReference>
<evidence type="ECO:0000256" key="8">
    <source>
        <dbReference type="ARBA" id="ARBA00023070"/>
    </source>
</evidence>